<feature type="transmembrane region" description="Helical" evidence="1">
    <location>
        <begin position="6"/>
        <end position="28"/>
    </location>
</feature>
<gene>
    <name evidence="2" type="ORF">NATSA_03320</name>
</gene>
<protein>
    <submittedName>
        <fullName evidence="2">Monovalent cation/H(+) antiporter subunit G</fullName>
    </submittedName>
</protein>
<dbReference type="PANTHER" id="PTHR34703:SF1">
    <property type="entry name" value="ANTIPORTER SUBUNIT MNHG2-RELATED"/>
    <property type="match status" value="1"/>
</dbReference>
<feature type="transmembrane region" description="Helical" evidence="1">
    <location>
        <begin position="40"/>
        <end position="59"/>
    </location>
</feature>
<comment type="caution">
    <text evidence="2">The sequence shown here is derived from an EMBL/GenBank/DDBJ whole genome shotgun (WGS) entry which is preliminary data.</text>
</comment>
<accession>A0A8J7UUP7</accession>
<keyword evidence="1" id="KW-0472">Membrane</keyword>
<dbReference type="Pfam" id="PF03334">
    <property type="entry name" value="PhaG_MnhG_YufB"/>
    <property type="match status" value="1"/>
</dbReference>
<evidence type="ECO:0000313" key="3">
    <source>
        <dbReference type="Proteomes" id="UP000673975"/>
    </source>
</evidence>
<dbReference type="GO" id="GO:0015385">
    <property type="term" value="F:sodium:proton antiporter activity"/>
    <property type="evidence" value="ECO:0007669"/>
    <property type="project" value="TreeGrafter"/>
</dbReference>
<dbReference type="EMBL" id="JAFIDN010000002">
    <property type="protein sequence ID" value="MBP3191686.1"/>
    <property type="molecule type" value="Genomic_DNA"/>
</dbReference>
<name>A0A8J7UUP7_9BACT</name>
<sequence length="124" mass="13326">MLEIIAGILLITGGFFVLVASVGILRLPDILMRMHASTKAGTLGAGLILLAVAFTYAEIGIISRAVATIIFILMTAPVAAHTIGRAAYQHGITFWEGTVVDDLKDYYEKNRKTPPANVKVPDED</sequence>
<evidence type="ECO:0000256" key="1">
    <source>
        <dbReference type="SAM" id="Phobius"/>
    </source>
</evidence>
<dbReference type="NCBIfam" id="NF009314">
    <property type="entry name" value="PRK12674.1-2"/>
    <property type="match status" value="1"/>
</dbReference>
<dbReference type="RefSeq" id="WP_210510389.1">
    <property type="nucleotide sequence ID" value="NZ_JAFIDN010000002.1"/>
</dbReference>
<dbReference type="Proteomes" id="UP000673975">
    <property type="component" value="Unassembled WGS sequence"/>
</dbReference>
<keyword evidence="1" id="KW-0812">Transmembrane</keyword>
<dbReference type="NCBIfam" id="TIGR01300">
    <property type="entry name" value="CPA3_mnhG_phaG"/>
    <property type="match status" value="1"/>
</dbReference>
<feature type="transmembrane region" description="Helical" evidence="1">
    <location>
        <begin position="65"/>
        <end position="84"/>
    </location>
</feature>
<reference evidence="2" key="1">
    <citation type="submission" date="2021-02" db="EMBL/GenBank/DDBJ databases">
        <title>Natronogracilivirga saccharolytica gen. nov. sp. nov. a new anaerobic, haloalkiliphilic carbohydrate-fermenting bacterium from soda lake and proposing of Cyclonatronumiaceae fam. nov. in the phylum Balneolaeota.</title>
        <authorList>
            <person name="Zhilina T.N."/>
            <person name="Sorokin D.Y."/>
            <person name="Zavarzina D.G."/>
            <person name="Toshchakov S.V."/>
            <person name="Kublanov I.V."/>
        </authorList>
    </citation>
    <scope>NUCLEOTIDE SEQUENCE</scope>
    <source>
        <strain evidence="2">Z-1702</strain>
    </source>
</reference>
<dbReference type="AlphaFoldDB" id="A0A8J7UUP7"/>
<dbReference type="PANTHER" id="PTHR34703">
    <property type="entry name" value="ANTIPORTER SUBUNIT MNHG2-RELATED"/>
    <property type="match status" value="1"/>
</dbReference>
<evidence type="ECO:0000313" key="2">
    <source>
        <dbReference type="EMBL" id="MBP3191686.1"/>
    </source>
</evidence>
<organism evidence="2 3">
    <name type="scientific">Natronogracilivirga saccharolytica</name>
    <dbReference type="NCBI Taxonomy" id="2812953"/>
    <lineage>
        <taxon>Bacteria</taxon>
        <taxon>Pseudomonadati</taxon>
        <taxon>Balneolota</taxon>
        <taxon>Balneolia</taxon>
        <taxon>Balneolales</taxon>
        <taxon>Cyclonatronaceae</taxon>
        <taxon>Natronogracilivirga</taxon>
    </lineage>
</organism>
<keyword evidence="3" id="KW-1185">Reference proteome</keyword>
<keyword evidence="1" id="KW-1133">Transmembrane helix</keyword>
<proteinExistence type="predicted"/>
<dbReference type="InterPro" id="IPR005133">
    <property type="entry name" value="PhaG_MnhG_YufB"/>
</dbReference>